<dbReference type="Proteomes" id="UP000535406">
    <property type="component" value="Unassembled WGS sequence"/>
</dbReference>
<evidence type="ECO:0008006" key="4">
    <source>
        <dbReference type="Google" id="ProtNLM"/>
    </source>
</evidence>
<accession>A0A7W7YXI6</accession>
<keyword evidence="3" id="KW-1185">Reference proteome</keyword>
<sequence>MPLIRKTGAPAPKELGLFWPMQTTEGTTVEVYVYASALQAFDPDSVGPVGLLKRHRPLLERIAGEKYDPNGTGPLHITENDLRAASSGEAAADEIG</sequence>
<comment type="caution">
    <text evidence="2">The sequence shown here is derived from an EMBL/GenBank/DDBJ whole genome shotgun (WGS) entry which is preliminary data.</text>
</comment>
<reference evidence="2 3" key="1">
    <citation type="submission" date="2020-08" db="EMBL/GenBank/DDBJ databases">
        <title>Genomic Encyclopedia of Type Strains, Phase IV (KMG-IV): sequencing the most valuable type-strain genomes for metagenomic binning, comparative biology and taxonomic classification.</title>
        <authorList>
            <person name="Goeker M."/>
        </authorList>
    </citation>
    <scope>NUCLEOTIDE SEQUENCE [LARGE SCALE GENOMIC DNA]</scope>
    <source>
        <strain evidence="2 3">DSM 21319</strain>
    </source>
</reference>
<evidence type="ECO:0000313" key="3">
    <source>
        <dbReference type="Proteomes" id="UP000535406"/>
    </source>
</evidence>
<dbReference type="EMBL" id="JACHIK010000012">
    <property type="protein sequence ID" value="MBB5043977.1"/>
    <property type="molecule type" value="Genomic_DNA"/>
</dbReference>
<evidence type="ECO:0000313" key="2">
    <source>
        <dbReference type="EMBL" id="MBB5043977.1"/>
    </source>
</evidence>
<feature type="region of interest" description="Disordered" evidence="1">
    <location>
        <begin position="63"/>
        <end position="96"/>
    </location>
</feature>
<name>A0A7W7YXI6_9HYPH</name>
<organism evidence="2 3">
    <name type="scientific">Shinella fusca</name>
    <dbReference type="NCBI Taxonomy" id="544480"/>
    <lineage>
        <taxon>Bacteria</taxon>
        <taxon>Pseudomonadati</taxon>
        <taxon>Pseudomonadota</taxon>
        <taxon>Alphaproteobacteria</taxon>
        <taxon>Hyphomicrobiales</taxon>
        <taxon>Rhizobiaceae</taxon>
        <taxon>Shinella</taxon>
    </lineage>
</organism>
<protein>
    <recommendedName>
        <fullName evidence="4">DUF1488 family protein</fullName>
    </recommendedName>
</protein>
<gene>
    <name evidence="2" type="ORF">HNQ66_003390</name>
</gene>
<proteinExistence type="predicted"/>
<evidence type="ECO:0000256" key="1">
    <source>
        <dbReference type="SAM" id="MobiDB-lite"/>
    </source>
</evidence>
<dbReference type="RefSeq" id="WP_184145336.1">
    <property type="nucleotide sequence ID" value="NZ_JACHIK010000012.1"/>
</dbReference>
<dbReference type="AlphaFoldDB" id="A0A7W7YXI6"/>